<dbReference type="RefSeq" id="WP_098803231.1">
    <property type="nucleotide sequence ID" value="NZ_NUTL01000086.1"/>
</dbReference>
<name>A0ABD6T3A3_9BACI</name>
<dbReference type="EMBL" id="NUTL01000086">
    <property type="protein sequence ID" value="PHE92492.1"/>
    <property type="molecule type" value="Genomic_DNA"/>
</dbReference>
<dbReference type="Proteomes" id="UP000221918">
    <property type="component" value="Unassembled WGS sequence"/>
</dbReference>
<dbReference type="AlphaFoldDB" id="A0ABD6T3A3"/>
<protein>
    <recommendedName>
        <fullName evidence="3">Phage protein</fullName>
    </recommendedName>
</protein>
<gene>
    <name evidence="1" type="ORF">COF81_19745</name>
</gene>
<accession>A0ABD6T3A3</accession>
<reference evidence="1 2" key="1">
    <citation type="submission" date="2017-09" db="EMBL/GenBank/DDBJ databases">
        <title>Large-scale bioinformatics analysis of Bacillus genomes uncovers conserved roles of natural products in bacterial physiology.</title>
        <authorList>
            <consortium name="Agbiome Team Llc"/>
            <person name="Bleich R.M."/>
            <person name="Grubbs K.J."/>
            <person name="Santa Maria K.C."/>
            <person name="Allen S.E."/>
            <person name="Farag S."/>
            <person name="Shank E.A."/>
            <person name="Bowers A."/>
        </authorList>
    </citation>
    <scope>NUCLEOTIDE SEQUENCE [LARGE SCALE GENOMIC DNA]</scope>
    <source>
        <strain evidence="1 2">AFS037265</strain>
    </source>
</reference>
<comment type="caution">
    <text evidence="1">The sequence shown here is derived from an EMBL/GenBank/DDBJ whole genome shotgun (WGS) entry which is preliminary data.</text>
</comment>
<evidence type="ECO:0000313" key="2">
    <source>
        <dbReference type="Proteomes" id="UP000221918"/>
    </source>
</evidence>
<proteinExistence type="predicted"/>
<evidence type="ECO:0000313" key="1">
    <source>
        <dbReference type="EMBL" id="PHE92492.1"/>
    </source>
</evidence>
<organism evidence="1 2">
    <name type="scientific">Bacillus pseudomycoides</name>
    <dbReference type="NCBI Taxonomy" id="64104"/>
    <lineage>
        <taxon>Bacteria</taxon>
        <taxon>Bacillati</taxon>
        <taxon>Bacillota</taxon>
        <taxon>Bacilli</taxon>
        <taxon>Bacillales</taxon>
        <taxon>Bacillaceae</taxon>
        <taxon>Bacillus</taxon>
        <taxon>Bacillus cereus group</taxon>
    </lineage>
</organism>
<sequence length="58" mass="6960">MNLVSYQVLLPNKFWEKANNEEELNQMIEHYFNVSYPNYEIQKIIKSGQAHMAVCVRR</sequence>
<evidence type="ECO:0008006" key="3">
    <source>
        <dbReference type="Google" id="ProtNLM"/>
    </source>
</evidence>